<gene>
    <name evidence="2" type="ORF">LTR62_004558</name>
</gene>
<dbReference type="AlphaFoldDB" id="A0AAN7YG11"/>
<dbReference type="InterPro" id="IPR045865">
    <property type="entry name" value="ACT-like_dom_sf"/>
</dbReference>
<dbReference type="EMBL" id="JAVRRL010000034">
    <property type="protein sequence ID" value="KAK5112024.1"/>
    <property type="molecule type" value="Genomic_DNA"/>
</dbReference>
<dbReference type="SUPFAM" id="SSF55021">
    <property type="entry name" value="ACT-like"/>
    <property type="match status" value="2"/>
</dbReference>
<proteinExistence type="predicted"/>
<reference evidence="2" key="1">
    <citation type="submission" date="2023-08" db="EMBL/GenBank/DDBJ databases">
        <title>Black Yeasts Isolated from many extreme environments.</title>
        <authorList>
            <person name="Coleine C."/>
            <person name="Stajich J.E."/>
            <person name="Selbmann L."/>
        </authorList>
    </citation>
    <scope>NUCLEOTIDE SEQUENCE</scope>
    <source>
        <strain evidence="2">CCFEE 5401</strain>
    </source>
</reference>
<dbReference type="PANTHER" id="PTHR39199">
    <property type="entry name" value="BLR5128 PROTEIN"/>
    <property type="match status" value="1"/>
</dbReference>
<comment type="caution">
    <text evidence="2">The sequence shown here is derived from an EMBL/GenBank/DDBJ whole genome shotgun (WGS) entry which is preliminary data.</text>
</comment>
<organism evidence="2 3">
    <name type="scientific">Meristemomyces frigidus</name>
    <dbReference type="NCBI Taxonomy" id="1508187"/>
    <lineage>
        <taxon>Eukaryota</taxon>
        <taxon>Fungi</taxon>
        <taxon>Dikarya</taxon>
        <taxon>Ascomycota</taxon>
        <taxon>Pezizomycotina</taxon>
        <taxon>Dothideomycetes</taxon>
        <taxon>Dothideomycetidae</taxon>
        <taxon>Mycosphaerellales</taxon>
        <taxon>Teratosphaeriaceae</taxon>
        <taxon>Meristemomyces</taxon>
    </lineage>
</organism>
<dbReference type="Pfam" id="PF10000">
    <property type="entry name" value="ACT_3"/>
    <property type="match status" value="1"/>
</dbReference>
<protein>
    <recommendedName>
        <fullName evidence="1">DUF2241 domain-containing protein</fullName>
    </recommendedName>
</protein>
<dbReference type="GO" id="GO:0006520">
    <property type="term" value="P:amino acid metabolic process"/>
    <property type="evidence" value="ECO:0007669"/>
    <property type="project" value="UniProtKB-ARBA"/>
</dbReference>
<name>A0AAN7YG11_9PEZI</name>
<dbReference type="Proteomes" id="UP001310890">
    <property type="component" value="Unassembled WGS sequence"/>
</dbReference>
<dbReference type="Gene3D" id="3.30.2130.10">
    <property type="entry name" value="VC0802-like"/>
    <property type="match status" value="1"/>
</dbReference>
<sequence length="144" mass="15986">MATAAPGGMDLKSLIHSMNPTLNQEPFVWITLARTDPRLAPFLSQKLQHVEVLVQESEGYTFVVTKTLADQENYEYVFPCRRITLNVHSSLEAVGFMAAIATRLARIGTGSNPVSGYHHDHLFVAVGKEDVVMGELRKMAEEQT</sequence>
<dbReference type="PANTHER" id="PTHR39199:SF1">
    <property type="entry name" value="BLR5128 PROTEIN"/>
    <property type="match status" value="1"/>
</dbReference>
<feature type="domain" description="DUF2241" evidence="1">
    <location>
        <begin position="7"/>
        <end position="81"/>
    </location>
</feature>
<evidence type="ECO:0000313" key="3">
    <source>
        <dbReference type="Proteomes" id="UP001310890"/>
    </source>
</evidence>
<evidence type="ECO:0000259" key="1">
    <source>
        <dbReference type="Pfam" id="PF10000"/>
    </source>
</evidence>
<dbReference type="InterPro" id="IPR018717">
    <property type="entry name" value="DUF2241"/>
</dbReference>
<dbReference type="GO" id="GO:0046394">
    <property type="term" value="P:carboxylic acid biosynthetic process"/>
    <property type="evidence" value="ECO:0007669"/>
    <property type="project" value="UniProtKB-ARBA"/>
</dbReference>
<accession>A0AAN7YG11</accession>
<evidence type="ECO:0000313" key="2">
    <source>
        <dbReference type="EMBL" id="KAK5112024.1"/>
    </source>
</evidence>